<name>A0ABW9IRS6_STRGJ</name>
<accession>A0ABW9IRS6</accession>
<keyword evidence="2" id="KW-0472">Membrane</keyword>
<feature type="region of interest" description="Disordered" evidence="1">
    <location>
        <begin position="190"/>
        <end position="239"/>
    </location>
</feature>
<keyword evidence="4" id="KW-1185">Reference proteome</keyword>
<feature type="compositionally biased region" description="Polar residues" evidence="1">
    <location>
        <begin position="219"/>
        <end position="228"/>
    </location>
</feature>
<keyword evidence="2" id="KW-0812">Transmembrane</keyword>
<dbReference type="EMBL" id="JBJVNE010000014">
    <property type="protein sequence ID" value="MFM9649828.1"/>
    <property type="molecule type" value="Genomic_DNA"/>
</dbReference>
<feature type="transmembrane region" description="Helical" evidence="2">
    <location>
        <begin position="88"/>
        <end position="105"/>
    </location>
</feature>
<organism evidence="3 4">
    <name type="scientific">Streptomyces galilaeus</name>
    <dbReference type="NCBI Taxonomy" id="33899"/>
    <lineage>
        <taxon>Bacteria</taxon>
        <taxon>Bacillati</taxon>
        <taxon>Actinomycetota</taxon>
        <taxon>Actinomycetes</taxon>
        <taxon>Kitasatosporales</taxon>
        <taxon>Streptomycetaceae</taxon>
        <taxon>Streptomyces</taxon>
    </lineage>
</organism>
<comment type="caution">
    <text evidence="3">The sequence shown here is derived from an EMBL/GenBank/DDBJ whole genome shotgun (WGS) entry which is preliminary data.</text>
</comment>
<feature type="transmembrane region" description="Helical" evidence="2">
    <location>
        <begin position="55"/>
        <end position="82"/>
    </location>
</feature>
<evidence type="ECO:0000313" key="4">
    <source>
        <dbReference type="Proteomes" id="UP001631993"/>
    </source>
</evidence>
<feature type="region of interest" description="Disordered" evidence="1">
    <location>
        <begin position="116"/>
        <end position="136"/>
    </location>
</feature>
<gene>
    <name evidence="3" type="ORF">ACKI1S_27230</name>
</gene>
<evidence type="ECO:0000256" key="2">
    <source>
        <dbReference type="SAM" id="Phobius"/>
    </source>
</evidence>
<sequence>MGAPTTVQWIRQAGQRIATGSARRTAQLAASTLRLARNLWRRAASWLGEASGLSWVLRLAVLLAVAMVLRKVVVAVAAAVYARVESGQAWWLLWGAAIAWTVAAYRAGREDWQPKQDTLAAEPGPGEESLAEPAGPRAPTAAELVAAVREIGTPHAHLKALAAHLRTTTERVREAAAAAGLAVTDVRMGGRPSTGVRGDVLPSLPSPDPTGGVVGAGQPANNDNNNAFETAPDQGNPHRTRVIWRAG</sequence>
<dbReference type="RefSeq" id="WP_369279776.1">
    <property type="nucleotide sequence ID" value="NZ_JBJVMW010000010.1"/>
</dbReference>
<evidence type="ECO:0008006" key="5">
    <source>
        <dbReference type="Google" id="ProtNLM"/>
    </source>
</evidence>
<reference evidence="3 4" key="1">
    <citation type="submission" date="2024-12" db="EMBL/GenBank/DDBJ databases">
        <title>Forecasting of Potato common scab and diversities of Pathogenic streptomyces spp. in china.</title>
        <authorList>
            <person name="Handique U."/>
            <person name="Wu J."/>
        </authorList>
    </citation>
    <scope>NUCLEOTIDE SEQUENCE [LARGE SCALE GENOMIC DNA]</scope>
    <source>
        <strain evidence="3 4">ZRIMU1585</strain>
    </source>
</reference>
<proteinExistence type="predicted"/>
<protein>
    <recommendedName>
        <fullName evidence="5">Phage holin family protein</fullName>
    </recommendedName>
</protein>
<evidence type="ECO:0000256" key="1">
    <source>
        <dbReference type="SAM" id="MobiDB-lite"/>
    </source>
</evidence>
<keyword evidence="2" id="KW-1133">Transmembrane helix</keyword>
<evidence type="ECO:0000313" key="3">
    <source>
        <dbReference type="EMBL" id="MFM9649828.1"/>
    </source>
</evidence>
<dbReference type="Proteomes" id="UP001631993">
    <property type="component" value="Unassembled WGS sequence"/>
</dbReference>